<gene>
    <name evidence="12 13" type="primary">crcB</name>
    <name evidence="12" type="synonym">fluC</name>
    <name evidence="13" type="ORF">RPMA_00640</name>
</gene>
<evidence type="ECO:0000256" key="1">
    <source>
        <dbReference type="ARBA" id="ARBA00004651"/>
    </source>
</evidence>
<keyword evidence="4 12" id="KW-0812">Transmembrane</keyword>
<evidence type="ECO:0000256" key="10">
    <source>
        <dbReference type="ARBA" id="ARBA00035120"/>
    </source>
</evidence>
<evidence type="ECO:0000313" key="13">
    <source>
        <dbReference type="EMBL" id="QUS37539.1"/>
    </source>
</evidence>
<accession>A0ABX8A248</accession>
<evidence type="ECO:0000313" key="14">
    <source>
        <dbReference type="Proteomes" id="UP000682843"/>
    </source>
</evidence>
<keyword evidence="3" id="KW-0997">Cell inner membrane</keyword>
<protein>
    <recommendedName>
        <fullName evidence="12">Fluoride-specific ion channel FluC</fullName>
    </recommendedName>
</protein>
<feature type="binding site" evidence="12">
    <location>
        <position position="78"/>
    </location>
    <ligand>
        <name>Na(+)</name>
        <dbReference type="ChEBI" id="CHEBI:29101"/>
        <note>structural</note>
    </ligand>
</feature>
<feature type="transmembrane region" description="Helical" evidence="12">
    <location>
        <begin position="34"/>
        <end position="55"/>
    </location>
</feature>
<feature type="binding site" evidence="12">
    <location>
        <position position="75"/>
    </location>
    <ligand>
        <name>Na(+)</name>
        <dbReference type="ChEBI" id="CHEBI:29101"/>
        <note>structural</note>
    </ligand>
</feature>
<evidence type="ECO:0000256" key="5">
    <source>
        <dbReference type="ARBA" id="ARBA00022989"/>
    </source>
</evidence>
<proteinExistence type="inferred from homology"/>
<dbReference type="Pfam" id="PF02537">
    <property type="entry name" value="CRCB"/>
    <property type="match status" value="1"/>
</dbReference>
<reference evidence="13 14" key="1">
    <citation type="submission" date="2019-02" db="EMBL/GenBank/DDBJ databases">
        <title>Emended description of the genus Rhodopseudomonas and description of Rhodopseudomonas albus sp. nov., a non-phototrophic, heavy-metal-tolerant bacterium isolated from garden soil.</title>
        <authorList>
            <person name="Bao Z."/>
            <person name="Cao W.W."/>
            <person name="Sato Y."/>
            <person name="Nishizawa T."/>
            <person name="Zhao J."/>
            <person name="Guo Y."/>
            <person name="Ohta H."/>
        </authorList>
    </citation>
    <scope>NUCLEOTIDE SEQUENCE [LARGE SCALE GENOMIC DNA]</scope>
    <source>
        <strain evidence="13 14">SK50-23</strain>
    </source>
</reference>
<evidence type="ECO:0000256" key="6">
    <source>
        <dbReference type="ARBA" id="ARBA00023053"/>
    </source>
</evidence>
<feature type="transmembrane region" description="Helical" evidence="12">
    <location>
        <begin position="100"/>
        <end position="120"/>
    </location>
</feature>
<dbReference type="Proteomes" id="UP000682843">
    <property type="component" value="Chromosome"/>
</dbReference>
<keyword evidence="9 12" id="KW-0407">Ion channel</keyword>
<evidence type="ECO:0000256" key="4">
    <source>
        <dbReference type="ARBA" id="ARBA00022692"/>
    </source>
</evidence>
<comment type="subcellular location">
    <subcellularLocation>
        <location evidence="1 12">Cell membrane</location>
        <topology evidence="1 12">Multi-pass membrane protein</topology>
    </subcellularLocation>
</comment>
<keyword evidence="8 12" id="KW-0472">Membrane</keyword>
<evidence type="ECO:0000256" key="2">
    <source>
        <dbReference type="ARBA" id="ARBA00022475"/>
    </source>
</evidence>
<dbReference type="EMBL" id="CP036498">
    <property type="protein sequence ID" value="QUS37539.1"/>
    <property type="molecule type" value="Genomic_DNA"/>
</dbReference>
<name>A0ABX8A248_9BRAD</name>
<dbReference type="InterPro" id="IPR003691">
    <property type="entry name" value="FluC"/>
</dbReference>
<dbReference type="RefSeq" id="WP_211911024.1">
    <property type="nucleotide sequence ID" value="NZ_CP036498.1"/>
</dbReference>
<evidence type="ECO:0000256" key="7">
    <source>
        <dbReference type="ARBA" id="ARBA00023065"/>
    </source>
</evidence>
<comment type="similarity">
    <text evidence="10 12">Belongs to the fluoride channel Fluc/FEX (TC 1.A.43) family.</text>
</comment>
<dbReference type="NCBIfam" id="NF010791">
    <property type="entry name" value="PRK14195.1"/>
    <property type="match status" value="1"/>
</dbReference>
<dbReference type="NCBIfam" id="TIGR00494">
    <property type="entry name" value="crcB"/>
    <property type="match status" value="1"/>
</dbReference>
<keyword evidence="2 12" id="KW-1003">Cell membrane</keyword>
<dbReference type="HAMAP" id="MF_00454">
    <property type="entry name" value="FluC"/>
    <property type="match status" value="1"/>
</dbReference>
<dbReference type="PANTHER" id="PTHR28259:SF1">
    <property type="entry name" value="FLUORIDE EXPORT PROTEIN 1-RELATED"/>
    <property type="match status" value="1"/>
</dbReference>
<evidence type="ECO:0000256" key="8">
    <source>
        <dbReference type="ARBA" id="ARBA00023136"/>
    </source>
</evidence>
<evidence type="ECO:0000256" key="9">
    <source>
        <dbReference type="ARBA" id="ARBA00023303"/>
    </source>
</evidence>
<comment type="function">
    <text evidence="12">Fluoride-specific ion channel. Important for reducing fluoride concentration in the cell, thus reducing its toxicity.</text>
</comment>
<sequence length="129" mass="13676">MRNIIIVLIGSGIGGALRHLCNVFVTSLTGTSFPWGILAINVFGSTLMGMVVGWWALHGSASQELRLFLTTGIIGGFTTFSTFSLDTVLLVERGNAELAVVYVAASVVLSLLGLLAGMWFTQLGITSLR</sequence>
<comment type="catalytic activity">
    <reaction evidence="11">
        <text>fluoride(in) = fluoride(out)</text>
        <dbReference type="Rhea" id="RHEA:76159"/>
        <dbReference type="ChEBI" id="CHEBI:17051"/>
    </reaction>
    <physiologicalReaction direction="left-to-right" evidence="11">
        <dbReference type="Rhea" id="RHEA:76160"/>
    </physiologicalReaction>
</comment>
<evidence type="ECO:0000256" key="12">
    <source>
        <dbReference type="HAMAP-Rule" id="MF_00454"/>
    </source>
</evidence>
<dbReference type="NCBIfam" id="NF010794">
    <property type="entry name" value="PRK14198.1"/>
    <property type="match status" value="1"/>
</dbReference>
<dbReference type="PANTHER" id="PTHR28259">
    <property type="entry name" value="FLUORIDE EXPORT PROTEIN 1-RELATED"/>
    <property type="match status" value="1"/>
</dbReference>
<feature type="transmembrane region" description="Helical" evidence="12">
    <location>
        <begin position="67"/>
        <end position="85"/>
    </location>
</feature>
<evidence type="ECO:0000256" key="3">
    <source>
        <dbReference type="ARBA" id="ARBA00022519"/>
    </source>
</evidence>
<comment type="activity regulation">
    <text evidence="12">Na(+) is not transported, but it plays an essential structural role and its presence is essential for fluoride channel function.</text>
</comment>
<keyword evidence="7 12" id="KW-0406">Ion transport</keyword>
<keyword evidence="6 12" id="KW-0915">Sodium</keyword>
<keyword evidence="5 12" id="KW-1133">Transmembrane helix</keyword>
<keyword evidence="12" id="KW-0479">Metal-binding</keyword>
<keyword evidence="12" id="KW-0813">Transport</keyword>
<organism evidence="13 14">
    <name type="scientific">Tardiphaga alba</name>
    <dbReference type="NCBI Taxonomy" id="340268"/>
    <lineage>
        <taxon>Bacteria</taxon>
        <taxon>Pseudomonadati</taxon>
        <taxon>Pseudomonadota</taxon>
        <taxon>Alphaproteobacteria</taxon>
        <taxon>Hyphomicrobiales</taxon>
        <taxon>Nitrobacteraceae</taxon>
        <taxon>Tardiphaga</taxon>
    </lineage>
</organism>
<keyword evidence="14" id="KW-1185">Reference proteome</keyword>
<evidence type="ECO:0000256" key="11">
    <source>
        <dbReference type="ARBA" id="ARBA00035585"/>
    </source>
</evidence>